<dbReference type="PRINTS" id="PR00100">
    <property type="entry name" value="AOTCASE"/>
</dbReference>
<dbReference type="Pfam" id="PF00185">
    <property type="entry name" value="OTCace"/>
    <property type="match status" value="1"/>
</dbReference>
<sequence length="284" mass="32949">MNLLKINNLNEKQIIEIFELADKLKEKPNQELLKGKSFILFFPESSIRTRISFEKCITDLGGNCILFPPTTLDKREELEDVIKYIENWADSVIIRHSDYNKIYEISKHSKIPIINAMTSKNHPCEILSDLYSISKIRGNYKSLIYTFVGENGNISNSWRIAAEVLNLNLNHVCVSGNEIKENDKNYSFYTDLNQVLALSDIILTDPLSNELKIDEYKEKYQITLERMKQTKTNSMLNPCPPFFRGEEVSEEVINSDYFVGHKFKENLLFVQQAIILYCLEITIN</sequence>
<organism evidence="5 6">
    <name type="scientific">Helicovermis profundi</name>
    <dbReference type="NCBI Taxonomy" id="3065157"/>
    <lineage>
        <taxon>Bacteria</taxon>
        <taxon>Bacillati</taxon>
        <taxon>Bacillota</taxon>
        <taxon>Clostridia</taxon>
        <taxon>Helicovermis</taxon>
    </lineage>
</organism>
<dbReference type="GO" id="GO:0016597">
    <property type="term" value="F:amino acid binding"/>
    <property type="evidence" value="ECO:0007669"/>
    <property type="project" value="InterPro"/>
</dbReference>
<dbReference type="PRINTS" id="PR00102">
    <property type="entry name" value="OTCASE"/>
</dbReference>
<feature type="domain" description="Aspartate/ornithine carbamoyltransferase Asp/Orn-binding" evidence="3">
    <location>
        <begin position="145"/>
        <end position="277"/>
    </location>
</feature>
<reference evidence="5 6" key="1">
    <citation type="submission" date="2023-08" db="EMBL/GenBank/DDBJ databases">
        <title>Helicovermis profunda gen. nov., sp. nov., a novel mesophilic, fermentative bacterium within the Bacillota from a deep-sea hydrothermal vent chimney.</title>
        <authorList>
            <person name="Miyazaki U."/>
            <person name="Mizutani D."/>
            <person name="Hashimoto Y."/>
            <person name="Tame A."/>
            <person name="Sawayama S."/>
            <person name="Miyazaki J."/>
            <person name="Takai K."/>
            <person name="Nakagawa S."/>
        </authorList>
    </citation>
    <scope>NUCLEOTIDE SEQUENCE [LARGE SCALE GENOMIC DNA]</scope>
    <source>
        <strain evidence="5 6">S502</strain>
    </source>
</reference>
<comment type="similarity">
    <text evidence="2">Belongs to the aspartate/ornithine carbamoyltransferase superfamily.</text>
</comment>
<dbReference type="EMBL" id="AP028654">
    <property type="protein sequence ID" value="BEP28170.1"/>
    <property type="molecule type" value="Genomic_DNA"/>
</dbReference>
<accession>A0AAU9E2P5</accession>
<dbReference type="GO" id="GO:0004585">
    <property type="term" value="F:ornithine carbamoyltransferase activity"/>
    <property type="evidence" value="ECO:0007669"/>
    <property type="project" value="TreeGrafter"/>
</dbReference>
<dbReference type="GO" id="GO:0019240">
    <property type="term" value="P:citrulline biosynthetic process"/>
    <property type="evidence" value="ECO:0007669"/>
    <property type="project" value="TreeGrafter"/>
</dbReference>
<dbReference type="InterPro" id="IPR002292">
    <property type="entry name" value="Orn/put_carbamltrans"/>
</dbReference>
<proteinExistence type="inferred from homology"/>
<dbReference type="AlphaFoldDB" id="A0AAU9E2P5"/>
<dbReference type="InterPro" id="IPR036901">
    <property type="entry name" value="Asp/Orn_carbamoylTrfase_sf"/>
</dbReference>
<feature type="domain" description="Aspartate/ornithine carbamoyltransferase carbamoyl-P binding" evidence="4">
    <location>
        <begin position="2"/>
        <end position="134"/>
    </location>
</feature>
<dbReference type="PANTHER" id="PTHR45753">
    <property type="entry name" value="ORNITHINE CARBAMOYLTRANSFERASE, MITOCHONDRIAL"/>
    <property type="match status" value="1"/>
</dbReference>
<dbReference type="InterPro" id="IPR006130">
    <property type="entry name" value="Asp/Orn_carbamoylTrfase"/>
</dbReference>
<dbReference type="Gene3D" id="3.40.50.1370">
    <property type="entry name" value="Aspartate/ornithine carbamoyltransferase"/>
    <property type="match status" value="2"/>
</dbReference>
<evidence type="ECO:0000313" key="5">
    <source>
        <dbReference type="EMBL" id="BEP28170.1"/>
    </source>
</evidence>
<gene>
    <name evidence="5" type="ORF">HLPR_05010</name>
</gene>
<evidence type="ECO:0000313" key="6">
    <source>
        <dbReference type="Proteomes" id="UP001321786"/>
    </source>
</evidence>
<evidence type="ECO:0000256" key="1">
    <source>
        <dbReference type="ARBA" id="ARBA00022679"/>
    </source>
</evidence>
<dbReference type="SUPFAM" id="SSF53671">
    <property type="entry name" value="Aspartate/ornithine carbamoyltransferase"/>
    <property type="match status" value="1"/>
</dbReference>
<name>A0AAU9E2P5_9FIRM</name>
<dbReference type="InterPro" id="IPR006131">
    <property type="entry name" value="Asp_carbamoyltransf_Asp/Orn-bd"/>
</dbReference>
<evidence type="ECO:0000259" key="3">
    <source>
        <dbReference type="Pfam" id="PF00185"/>
    </source>
</evidence>
<dbReference type="Proteomes" id="UP001321786">
    <property type="component" value="Chromosome"/>
</dbReference>
<dbReference type="InterPro" id="IPR006132">
    <property type="entry name" value="Asp/Orn_carbamoyltranf_P-bd"/>
</dbReference>
<keyword evidence="1 2" id="KW-0808">Transferase</keyword>
<protein>
    <submittedName>
        <fullName evidence="5">Ornithine carbamoyltransferase</fullName>
    </submittedName>
</protein>
<evidence type="ECO:0000259" key="4">
    <source>
        <dbReference type="Pfam" id="PF02729"/>
    </source>
</evidence>
<dbReference type="PANTHER" id="PTHR45753:SF3">
    <property type="entry name" value="ORNITHINE TRANSCARBAMYLASE, MITOCHONDRIAL"/>
    <property type="match status" value="1"/>
</dbReference>
<dbReference type="KEGG" id="hprf:HLPR_05010"/>
<dbReference type="Pfam" id="PF02729">
    <property type="entry name" value="OTCace_N"/>
    <property type="match status" value="1"/>
</dbReference>
<dbReference type="RefSeq" id="WP_338536503.1">
    <property type="nucleotide sequence ID" value="NZ_AP028654.1"/>
</dbReference>
<dbReference type="GO" id="GO:0042450">
    <property type="term" value="P:L-arginine biosynthetic process via ornithine"/>
    <property type="evidence" value="ECO:0007669"/>
    <property type="project" value="TreeGrafter"/>
</dbReference>
<keyword evidence="6" id="KW-1185">Reference proteome</keyword>
<evidence type="ECO:0000256" key="2">
    <source>
        <dbReference type="RuleBase" id="RU003634"/>
    </source>
</evidence>